<evidence type="ECO:0000313" key="2">
    <source>
        <dbReference type="Proteomes" id="UP000256304"/>
    </source>
</evidence>
<comment type="caution">
    <text evidence="1">The sequence shown here is derived from an EMBL/GenBank/DDBJ whole genome shotgun (WGS) entry which is preliminary data.</text>
</comment>
<gene>
    <name evidence="1" type="ORF">A8990_104123</name>
</gene>
<protein>
    <submittedName>
        <fullName evidence="1">YheC/D-like protein</fullName>
    </submittedName>
</protein>
<dbReference type="AlphaFoldDB" id="A0A3D9SH52"/>
<dbReference type="EMBL" id="QTTN01000004">
    <property type="protein sequence ID" value="REE91615.1"/>
    <property type="molecule type" value="Genomic_DNA"/>
</dbReference>
<keyword evidence="2" id="KW-1185">Reference proteome</keyword>
<name>A0A3D9SH52_9BACL</name>
<sequence>MSRRVSSKWKKTAALLKDSNLSDYVPETVRMSNVSLRTLLKKYEMVYIKPVAGSFGIGVMRVKRTEEGYQFQVKERVRSFKDFDNMYRSILKNTNKKNYLVQKGIHLLKHNGRRFDLRVMAQYAPNRRWETTGIIGRVAAKNKIVTNFHSGGTIVTANRLLSGHTDAVEEKLTSLSKLGVTAGKAMQRAFPGVYVIGLDVALDKSLRPWILEVNTSPDPYIFRKHPKKSMFRKIMRYAKSYPKSRA</sequence>
<evidence type="ECO:0000313" key="1">
    <source>
        <dbReference type="EMBL" id="REE91615.1"/>
    </source>
</evidence>
<dbReference type="InterPro" id="IPR026838">
    <property type="entry name" value="YheC/D"/>
</dbReference>
<dbReference type="Pfam" id="PF14398">
    <property type="entry name" value="ATPgrasp_YheCD"/>
    <property type="match status" value="1"/>
</dbReference>
<proteinExistence type="predicted"/>
<organism evidence="1 2">
    <name type="scientific">Paenibacillus taihuensis</name>
    <dbReference type="NCBI Taxonomy" id="1156355"/>
    <lineage>
        <taxon>Bacteria</taxon>
        <taxon>Bacillati</taxon>
        <taxon>Bacillota</taxon>
        <taxon>Bacilli</taxon>
        <taxon>Bacillales</taxon>
        <taxon>Paenibacillaceae</taxon>
        <taxon>Paenibacillus</taxon>
    </lineage>
</organism>
<dbReference type="Proteomes" id="UP000256304">
    <property type="component" value="Unassembled WGS sequence"/>
</dbReference>
<dbReference type="OrthoDB" id="7869153at2"/>
<dbReference type="SUPFAM" id="SSF56059">
    <property type="entry name" value="Glutathione synthetase ATP-binding domain-like"/>
    <property type="match status" value="1"/>
</dbReference>
<dbReference type="Gene3D" id="3.30.470.20">
    <property type="entry name" value="ATP-grasp fold, B domain"/>
    <property type="match status" value="1"/>
</dbReference>
<reference evidence="1 2" key="1">
    <citation type="submission" date="2018-08" db="EMBL/GenBank/DDBJ databases">
        <title>Genomic Encyclopedia of Type Strains, Phase III (KMG-III): the genomes of soil and plant-associated and newly described type strains.</title>
        <authorList>
            <person name="Whitman W."/>
        </authorList>
    </citation>
    <scope>NUCLEOTIDE SEQUENCE [LARGE SCALE GENOMIC DNA]</scope>
    <source>
        <strain evidence="1 2">CGMCC 1.10966</strain>
    </source>
</reference>
<accession>A0A3D9SH52</accession>